<dbReference type="EMBL" id="WOCA01000009">
    <property type="protein sequence ID" value="MUK89166.1"/>
    <property type="molecule type" value="Genomic_DNA"/>
</dbReference>
<sequence length="311" mass="34586">MANRIDDAGHGGSDPGAVKNDQQEKVWTLEAAKYVNARLKELGIDSAMTRTSDVTLSQNERTNKVKKHAKCISHHYNAGGGAGVEFIHSIYSDGKFEKLLEEEFKKAGYPVRRTFTRMLASGKDYYYMHRDTGATRTTIVEYDFLDGPNFPKLKDKSYREGMYECVVKAVCRDEGVKYVAPEEKKKAEPKKEQVKSETIEKPKANLKVDGYWGPLTTKALQLYLGTPADSIISGQYNTATTRQISGVHYGKGGSTVIRALQKLIGAKVDGLIGPETVRKLQQYLGTRVDGVISRPSTMVKGLQRRLNKGNL</sequence>
<dbReference type="Proteomes" id="UP000469125">
    <property type="component" value="Unassembled WGS sequence"/>
</dbReference>
<dbReference type="Gene3D" id="3.40.630.40">
    <property type="entry name" value="Zn-dependent exopeptidases"/>
    <property type="match status" value="1"/>
</dbReference>
<dbReference type="GO" id="GO:0009253">
    <property type="term" value="P:peptidoglycan catabolic process"/>
    <property type="evidence" value="ECO:0007669"/>
    <property type="project" value="InterPro"/>
</dbReference>
<accession>A0A6N8FKC5</accession>
<evidence type="ECO:0000256" key="1">
    <source>
        <dbReference type="ARBA" id="ARBA00022801"/>
    </source>
</evidence>
<evidence type="ECO:0000313" key="5">
    <source>
        <dbReference type="Proteomes" id="UP000469125"/>
    </source>
</evidence>
<dbReference type="InterPro" id="IPR036366">
    <property type="entry name" value="PGBDSf"/>
</dbReference>
<comment type="caution">
    <text evidence="4">The sequence shown here is derived from an EMBL/GenBank/DDBJ whole genome shotgun (WGS) entry which is preliminary data.</text>
</comment>
<evidence type="ECO:0000313" key="4">
    <source>
        <dbReference type="EMBL" id="MUK89166.1"/>
    </source>
</evidence>
<name>A0A6N8FKC5_9BACI</name>
<organism evidence="4 5">
    <name type="scientific">Ornithinibacillus caprae</name>
    <dbReference type="NCBI Taxonomy" id="2678566"/>
    <lineage>
        <taxon>Bacteria</taxon>
        <taxon>Bacillati</taxon>
        <taxon>Bacillota</taxon>
        <taxon>Bacilli</taxon>
        <taxon>Bacillales</taxon>
        <taxon>Bacillaceae</taxon>
        <taxon>Ornithinibacillus</taxon>
    </lineage>
</organism>
<dbReference type="InterPro" id="IPR002508">
    <property type="entry name" value="MurNAc-LAA_cat"/>
</dbReference>
<dbReference type="CDD" id="cd02696">
    <property type="entry name" value="MurNAc-LAA"/>
    <property type="match status" value="1"/>
</dbReference>
<proteinExistence type="predicted"/>
<dbReference type="GO" id="GO:0008745">
    <property type="term" value="F:N-acetylmuramoyl-L-alanine amidase activity"/>
    <property type="evidence" value="ECO:0007669"/>
    <property type="project" value="InterPro"/>
</dbReference>
<dbReference type="Gene3D" id="1.10.101.10">
    <property type="entry name" value="PGBD-like superfamily/PGBD"/>
    <property type="match status" value="1"/>
</dbReference>
<protein>
    <recommendedName>
        <fullName evidence="3">MurNAc-LAA domain-containing protein</fullName>
    </recommendedName>
</protein>
<dbReference type="InterPro" id="IPR050695">
    <property type="entry name" value="N-acetylmuramoyl_amidase_3"/>
</dbReference>
<feature type="region of interest" description="Disordered" evidence="2">
    <location>
        <begin position="1"/>
        <end position="22"/>
    </location>
</feature>
<dbReference type="AlphaFoldDB" id="A0A6N8FKC5"/>
<gene>
    <name evidence="4" type="ORF">GMD78_12360</name>
</gene>
<dbReference type="SUPFAM" id="SSF53187">
    <property type="entry name" value="Zn-dependent exopeptidases"/>
    <property type="match status" value="1"/>
</dbReference>
<reference evidence="4 5" key="1">
    <citation type="submission" date="2019-11" db="EMBL/GenBank/DDBJ databases">
        <authorList>
            <person name="Li X."/>
        </authorList>
    </citation>
    <scope>NUCLEOTIDE SEQUENCE [LARGE SCALE GENOMIC DNA]</scope>
    <source>
        <strain evidence="4 5">L9</strain>
    </source>
</reference>
<dbReference type="PANTHER" id="PTHR30404:SF0">
    <property type="entry name" value="N-ACETYLMURAMOYL-L-ALANINE AMIDASE AMIC"/>
    <property type="match status" value="1"/>
</dbReference>
<dbReference type="GO" id="GO:0030288">
    <property type="term" value="C:outer membrane-bounded periplasmic space"/>
    <property type="evidence" value="ECO:0007669"/>
    <property type="project" value="TreeGrafter"/>
</dbReference>
<feature type="domain" description="MurNAc-LAA" evidence="3">
    <location>
        <begin position="7"/>
        <end position="171"/>
    </location>
</feature>
<keyword evidence="1" id="KW-0378">Hydrolase</keyword>
<dbReference type="PANTHER" id="PTHR30404">
    <property type="entry name" value="N-ACETYLMURAMOYL-L-ALANINE AMIDASE"/>
    <property type="match status" value="1"/>
</dbReference>
<keyword evidence="5" id="KW-1185">Reference proteome</keyword>
<dbReference type="RefSeq" id="WP_155669143.1">
    <property type="nucleotide sequence ID" value="NZ_WOCA01000009.1"/>
</dbReference>
<evidence type="ECO:0000256" key="2">
    <source>
        <dbReference type="SAM" id="MobiDB-lite"/>
    </source>
</evidence>
<dbReference type="Pfam" id="PF01520">
    <property type="entry name" value="Amidase_3"/>
    <property type="match status" value="1"/>
</dbReference>
<evidence type="ECO:0000259" key="3">
    <source>
        <dbReference type="Pfam" id="PF01520"/>
    </source>
</evidence>